<keyword evidence="4 6" id="KW-0658">Purine biosynthesis</keyword>
<evidence type="ECO:0000256" key="6">
    <source>
        <dbReference type="HAMAP-Rule" id="MF_01926"/>
    </source>
</evidence>
<organism evidence="8 9">
    <name type="scientific">Blastococcus mobilis</name>
    <dbReference type="NCBI Taxonomy" id="1938746"/>
    <lineage>
        <taxon>Bacteria</taxon>
        <taxon>Bacillati</taxon>
        <taxon>Actinomycetota</taxon>
        <taxon>Actinomycetes</taxon>
        <taxon>Geodermatophilales</taxon>
        <taxon>Geodermatophilaceae</taxon>
        <taxon>Blastococcus</taxon>
    </lineage>
</organism>
<keyword evidence="2 6" id="KW-0436">Ligase</keyword>
<keyword evidence="1 6" id="KW-0963">Cytoplasm</keyword>
<evidence type="ECO:0000256" key="5">
    <source>
        <dbReference type="ARBA" id="ARBA00022840"/>
    </source>
</evidence>
<dbReference type="Pfam" id="PF02700">
    <property type="entry name" value="PurS"/>
    <property type="match status" value="1"/>
</dbReference>
<dbReference type="EC" id="6.3.5.3" evidence="6"/>
<comment type="subunit">
    <text evidence="6">Part of the FGAM synthase complex composed of 1 PurL, 1 PurQ and 2 PurS subunits.</text>
</comment>
<comment type="subcellular location">
    <subcellularLocation>
        <location evidence="6">Cytoplasm</location>
    </subcellularLocation>
</comment>
<comment type="similarity">
    <text evidence="6">Belongs to the PurS family.</text>
</comment>
<comment type="catalytic activity">
    <reaction evidence="6">
        <text>N(2)-formyl-N(1)-(5-phospho-beta-D-ribosyl)glycinamide + L-glutamine + ATP + H2O = 2-formamido-N(1)-(5-O-phospho-beta-D-ribosyl)acetamidine + L-glutamate + ADP + phosphate + H(+)</text>
        <dbReference type="Rhea" id="RHEA:17129"/>
        <dbReference type="ChEBI" id="CHEBI:15377"/>
        <dbReference type="ChEBI" id="CHEBI:15378"/>
        <dbReference type="ChEBI" id="CHEBI:29985"/>
        <dbReference type="ChEBI" id="CHEBI:30616"/>
        <dbReference type="ChEBI" id="CHEBI:43474"/>
        <dbReference type="ChEBI" id="CHEBI:58359"/>
        <dbReference type="ChEBI" id="CHEBI:147286"/>
        <dbReference type="ChEBI" id="CHEBI:147287"/>
        <dbReference type="ChEBI" id="CHEBI:456216"/>
        <dbReference type="EC" id="6.3.5.3"/>
    </reaction>
</comment>
<dbReference type="GO" id="GO:0006189">
    <property type="term" value="P:'de novo' IMP biosynthetic process"/>
    <property type="evidence" value="ECO:0007669"/>
    <property type="project" value="UniProtKB-UniRule"/>
</dbReference>
<evidence type="ECO:0000256" key="7">
    <source>
        <dbReference type="SAM" id="MobiDB-lite"/>
    </source>
</evidence>
<dbReference type="HAMAP" id="MF_01926">
    <property type="entry name" value="PurS"/>
    <property type="match status" value="1"/>
</dbReference>
<feature type="compositionally biased region" description="Polar residues" evidence="7">
    <location>
        <begin position="1"/>
        <end position="11"/>
    </location>
</feature>
<evidence type="ECO:0000256" key="1">
    <source>
        <dbReference type="ARBA" id="ARBA00022490"/>
    </source>
</evidence>
<dbReference type="AlphaFoldDB" id="A0A238VPN2"/>
<name>A0A238VPN2_9ACTN</name>
<evidence type="ECO:0000313" key="9">
    <source>
        <dbReference type="Proteomes" id="UP000198403"/>
    </source>
</evidence>
<gene>
    <name evidence="6" type="primary">purS</name>
    <name evidence="8" type="ORF">SAMN06272737_10479</name>
</gene>
<evidence type="ECO:0000313" key="8">
    <source>
        <dbReference type="EMBL" id="SNR36186.1"/>
    </source>
</evidence>
<evidence type="ECO:0000256" key="2">
    <source>
        <dbReference type="ARBA" id="ARBA00022598"/>
    </source>
</evidence>
<comment type="pathway">
    <text evidence="6">Purine metabolism; IMP biosynthesis via de novo pathway; 5-amino-1-(5-phospho-D-ribosyl)imidazole from N(2)-formyl-N(1)-(5-phospho-D-ribosyl)glycinamide: step 1/2.</text>
</comment>
<dbReference type="NCBIfam" id="TIGR00302">
    <property type="entry name" value="phosphoribosylformylglycinamidine synthase subunit PurS"/>
    <property type="match status" value="1"/>
</dbReference>
<proteinExistence type="inferred from homology"/>
<dbReference type="Proteomes" id="UP000198403">
    <property type="component" value="Unassembled WGS sequence"/>
</dbReference>
<dbReference type="GO" id="GO:0004642">
    <property type="term" value="F:phosphoribosylformylglycinamidine synthase activity"/>
    <property type="evidence" value="ECO:0007669"/>
    <property type="project" value="UniProtKB-UniRule"/>
</dbReference>
<dbReference type="InterPro" id="IPR036604">
    <property type="entry name" value="PurS-like_sf"/>
</dbReference>
<accession>A0A238VPN2</accession>
<dbReference type="NCBIfam" id="NF004630">
    <property type="entry name" value="PRK05974.1"/>
    <property type="match status" value="1"/>
</dbReference>
<evidence type="ECO:0000256" key="3">
    <source>
        <dbReference type="ARBA" id="ARBA00022741"/>
    </source>
</evidence>
<dbReference type="EMBL" id="FZNO01000004">
    <property type="protein sequence ID" value="SNR36186.1"/>
    <property type="molecule type" value="Genomic_DNA"/>
</dbReference>
<comment type="function">
    <text evidence="6">Part of the phosphoribosylformylglycinamidine synthase complex involved in the purines biosynthetic pathway. Catalyzes the ATP-dependent conversion of formylglycinamide ribonucleotide (FGAR) and glutamine to yield formylglycinamidine ribonucleotide (FGAM) and glutamate. The FGAM synthase complex is composed of three subunits. PurQ produces an ammonia molecule by converting glutamine to glutamate. PurL transfers the ammonia molecule to FGAR to form FGAM in an ATP-dependent manner. PurS interacts with PurQ and PurL and is thought to assist in the transfer of the ammonia molecule from PurQ to PurL.</text>
</comment>
<feature type="region of interest" description="Disordered" evidence="7">
    <location>
        <begin position="1"/>
        <end position="20"/>
    </location>
</feature>
<dbReference type="Gene3D" id="3.30.1280.10">
    <property type="entry name" value="Phosphoribosylformylglycinamidine synthase subunit PurS"/>
    <property type="match status" value="1"/>
</dbReference>
<dbReference type="GO" id="GO:0005524">
    <property type="term" value="F:ATP binding"/>
    <property type="evidence" value="ECO:0007669"/>
    <property type="project" value="UniProtKB-UniRule"/>
</dbReference>
<dbReference type="PANTHER" id="PTHR34696">
    <property type="entry name" value="PHOSPHORIBOSYLFORMYLGLYCINAMIDINE SYNTHASE SUBUNIT PURS"/>
    <property type="match status" value="1"/>
</dbReference>
<dbReference type="SUPFAM" id="SSF82697">
    <property type="entry name" value="PurS-like"/>
    <property type="match status" value="1"/>
</dbReference>
<dbReference type="PANTHER" id="PTHR34696:SF1">
    <property type="entry name" value="PHOSPHORIBOSYLFORMYLGLYCINAMIDINE SYNTHASE SUBUNIT PURS"/>
    <property type="match status" value="1"/>
</dbReference>
<protein>
    <recommendedName>
        <fullName evidence="6">Phosphoribosylformylglycinamidine synthase subunit PurS</fullName>
        <shortName evidence="6">FGAM synthase</shortName>
        <ecNumber evidence="6">6.3.5.3</ecNumber>
    </recommendedName>
    <alternativeName>
        <fullName evidence="6">Formylglycinamide ribonucleotide amidotransferase subunit III</fullName>
        <shortName evidence="6">FGAR amidotransferase III</shortName>
        <shortName evidence="6">FGAR-AT III</shortName>
    </alternativeName>
    <alternativeName>
        <fullName evidence="6">Phosphoribosylformylglycinamidine synthase subunit III</fullName>
    </alternativeName>
</protein>
<sequence>MATSVQISRETSGAGAKTRPGTLVGVSRVVVDVVLKPEISDPQGQAVLGALGRLGHDSIRSVRQGKHFVLEVDGTPDEAELKQIAETLLANPVIEDVELHLTTD</sequence>
<dbReference type="InterPro" id="IPR003850">
    <property type="entry name" value="PurS"/>
</dbReference>
<dbReference type="UniPathway" id="UPA00074">
    <property type="reaction ID" value="UER00128"/>
</dbReference>
<keyword evidence="9" id="KW-1185">Reference proteome</keyword>
<reference evidence="8 9" key="1">
    <citation type="submission" date="2017-06" db="EMBL/GenBank/DDBJ databases">
        <authorList>
            <person name="Kim H.J."/>
            <person name="Triplett B.A."/>
        </authorList>
    </citation>
    <scope>NUCLEOTIDE SEQUENCE [LARGE SCALE GENOMIC DNA]</scope>
    <source>
        <strain evidence="8 9">DSM 44272</strain>
    </source>
</reference>
<evidence type="ECO:0000256" key="4">
    <source>
        <dbReference type="ARBA" id="ARBA00022755"/>
    </source>
</evidence>
<keyword evidence="3 6" id="KW-0547">Nucleotide-binding</keyword>
<dbReference type="GO" id="GO:0005737">
    <property type="term" value="C:cytoplasm"/>
    <property type="evidence" value="ECO:0007669"/>
    <property type="project" value="UniProtKB-SubCell"/>
</dbReference>
<keyword evidence="5 6" id="KW-0067">ATP-binding</keyword>